<name>A0A7W3R828_9ACTN</name>
<proteinExistence type="predicted"/>
<evidence type="ECO:0000313" key="2">
    <source>
        <dbReference type="Proteomes" id="UP000539313"/>
    </source>
</evidence>
<dbReference type="AlphaFoldDB" id="A0A7W3R828"/>
<organism evidence="1 2">
    <name type="scientific">Thermomonospora cellulosilytica</name>
    <dbReference type="NCBI Taxonomy" id="1411118"/>
    <lineage>
        <taxon>Bacteria</taxon>
        <taxon>Bacillati</taxon>
        <taxon>Actinomycetota</taxon>
        <taxon>Actinomycetes</taxon>
        <taxon>Streptosporangiales</taxon>
        <taxon>Thermomonosporaceae</taxon>
        <taxon>Thermomonospora</taxon>
    </lineage>
</organism>
<gene>
    <name evidence="1" type="ORF">HNR21_002016</name>
</gene>
<evidence type="ECO:0008006" key="3">
    <source>
        <dbReference type="Google" id="ProtNLM"/>
    </source>
</evidence>
<dbReference type="InterPro" id="IPR021373">
    <property type="entry name" value="DUF2993"/>
</dbReference>
<dbReference type="RefSeq" id="WP_182704983.1">
    <property type="nucleotide sequence ID" value="NZ_JACJII010000001.1"/>
</dbReference>
<dbReference type="EMBL" id="JACJII010000001">
    <property type="protein sequence ID" value="MBA9003134.1"/>
    <property type="molecule type" value="Genomic_DNA"/>
</dbReference>
<dbReference type="Proteomes" id="UP000539313">
    <property type="component" value="Unassembled WGS sequence"/>
</dbReference>
<dbReference type="Pfam" id="PF11209">
    <property type="entry name" value="LmeA"/>
    <property type="match status" value="1"/>
</dbReference>
<evidence type="ECO:0000313" key="1">
    <source>
        <dbReference type="EMBL" id="MBA9003134.1"/>
    </source>
</evidence>
<keyword evidence="2" id="KW-1185">Reference proteome</keyword>
<comment type="caution">
    <text evidence="1">The sequence shown here is derived from an EMBL/GenBank/DDBJ whole genome shotgun (WGS) entry which is preliminary data.</text>
</comment>
<sequence length="229" mass="24642">MRKVLVALVIVLVVGLVAADRIGVRIAEDRIAAEVAAQYDLTERPDVTIHGVPFLTQAIGGEYRRIEVGIREFTQRDVTVQDVRVEMRDLRAPLGDLMNGVTSNVVAGTATASAILPYELMRRNAPDQVRGIRAKGEDLEVELSGTLGGLPVNGTAVVSVEATPEGVRVVPRSVATGGLRIPVNLVRQRLSWTVPVQRLPIAARLTDIRVTPEGLRVTATARNVHLGGL</sequence>
<protein>
    <recommendedName>
        <fullName evidence="3">DUF2993 family protein</fullName>
    </recommendedName>
</protein>
<reference evidence="1 2" key="1">
    <citation type="submission" date="2020-08" db="EMBL/GenBank/DDBJ databases">
        <title>Sequencing the genomes of 1000 actinobacteria strains.</title>
        <authorList>
            <person name="Klenk H.-P."/>
        </authorList>
    </citation>
    <scope>NUCLEOTIDE SEQUENCE [LARGE SCALE GENOMIC DNA]</scope>
    <source>
        <strain evidence="1 2">DSM 45823</strain>
    </source>
</reference>
<accession>A0A7W3R828</accession>